<keyword evidence="2" id="KW-1185">Reference proteome</keyword>
<dbReference type="EMBL" id="JAAAXW010000595">
    <property type="protein sequence ID" value="KAF9536683.1"/>
    <property type="molecule type" value="Genomic_DNA"/>
</dbReference>
<proteinExistence type="predicted"/>
<name>A0A9P6EW10_9FUNG</name>
<accession>A0A9P6EW10</accession>
<gene>
    <name evidence="1" type="ORF">EC957_009993</name>
</gene>
<reference evidence="1" key="1">
    <citation type="journal article" date="2020" name="Fungal Divers.">
        <title>Resolving the Mortierellaceae phylogeny through synthesis of multi-gene phylogenetics and phylogenomics.</title>
        <authorList>
            <person name="Vandepol N."/>
            <person name="Liber J."/>
            <person name="Desiro A."/>
            <person name="Na H."/>
            <person name="Kennedy M."/>
            <person name="Barry K."/>
            <person name="Grigoriev I.V."/>
            <person name="Miller A.N."/>
            <person name="O'Donnell K."/>
            <person name="Stajich J.E."/>
            <person name="Bonito G."/>
        </authorList>
    </citation>
    <scope>NUCLEOTIDE SEQUENCE</scope>
    <source>
        <strain evidence="1">NRRL 2591</strain>
    </source>
</reference>
<organism evidence="1 2">
    <name type="scientific">Mortierella hygrophila</name>
    <dbReference type="NCBI Taxonomy" id="979708"/>
    <lineage>
        <taxon>Eukaryota</taxon>
        <taxon>Fungi</taxon>
        <taxon>Fungi incertae sedis</taxon>
        <taxon>Mucoromycota</taxon>
        <taxon>Mortierellomycotina</taxon>
        <taxon>Mortierellomycetes</taxon>
        <taxon>Mortierellales</taxon>
        <taxon>Mortierellaceae</taxon>
        <taxon>Mortierella</taxon>
    </lineage>
</organism>
<evidence type="ECO:0000313" key="1">
    <source>
        <dbReference type="EMBL" id="KAF9536683.1"/>
    </source>
</evidence>
<dbReference type="Proteomes" id="UP000723463">
    <property type="component" value="Unassembled WGS sequence"/>
</dbReference>
<protein>
    <submittedName>
        <fullName evidence="1">Uncharacterized protein</fullName>
    </submittedName>
</protein>
<sequence length="461" mass="52333">MAEKACVPAPSPEAVPGTPDGKSFKITVIHAKSLVEGTPMQLYSENIIFPLGASVVKDVVQIAGSPATPLAWLDDFTPFSQQQKSNYARLLDHGYRIATALQANKTCSGEGCFARMTWRNVRLAVSRKVHYDSKDLCAKCQEHGKKREPLEMSFQDVLETRAARSVPASKTEETRASCWDGLSIIHSNSSVTATSVTENARLKDGSFPRTSSLSGSTATIGSSTLRLETQPCFTVDRIVFCDGKSLPYGAEEHIFVASSEFENCFFMNRNIDHRIQYLNKLDEEWEDGVKWADDVIEELRGGFDFQKEKKKAWTSEWEKQWRAFVTNKEFHGKEGRICWRKYEWRFFKERCQGRSLVTGQVLHGNEGNIDRVFNTDDYALNNCILIEQGLNFAKRDMSEFKTSIGFQGPCKLQYGVERLREAVKDLLDRSRSLRLCWPSSIETIKTNKYPWKATTSTEYRP</sequence>
<dbReference type="AlphaFoldDB" id="A0A9P6EW10"/>
<evidence type="ECO:0000313" key="2">
    <source>
        <dbReference type="Proteomes" id="UP000723463"/>
    </source>
</evidence>
<comment type="caution">
    <text evidence="1">The sequence shown here is derived from an EMBL/GenBank/DDBJ whole genome shotgun (WGS) entry which is preliminary data.</text>
</comment>